<evidence type="ECO:0000313" key="2">
    <source>
        <dbReference type="Proteomes" id="UP000182762"/>
    </source>
</evidence>
<protein>
    <submittedName>
        <fullName evidence="1">Uncharacterized protein</fullName>
    </submittedName>
</protein>
<dbReference type="RefSeq" id="WP_061805079.1">
    <property type="nucleotide sequence ID" value="NZ_FOXX01000003.1"/>
</dbReference>
<accession>A0A1I5Z0V4</accession>
<comment type="caution">
    <text evidence="1">The sequence shown here is derived from an EMBL/GenBank/DDBJ whole genome shotgun (WGS) entry which is preliminary data.</text>
</comment>
<name>A0A1I5Z0V4_9BACI</name>
<dbReference type="EMBL" id="FOXX01000003">
    <property type="protein sequence ID" value="SFQ50040.1"/>
    <property type="molecule type" value="Genomic_DNA"/>
</dbReference>
<organism evidence="1 2">
    <name type="scientific">Priestia endophytica DSM 13796</name>
    <dbReference type="NCBI Taxonomy" id="1121089"/>
    <lineage>
        <taxon>Bacteria</taxon>
        <taxon>Bacillati</taxon>
        <taxon>Bacillota</taxon>
        <taxon>Bacilli</taxon>
        <taxon>Bacillales</taxon>
        <taxon>Bacillaceae</taxon>
        <taxon>Priestia</taxon>
    </lineage>
</organism>
<gene>
    <name evidence="1" type="ORF">SAMN02745910_01715</name>
</gene>
<dbReference type="GeneID" id="93710408"/>
<proteinExistence type="predicted"/>
<evidence type="ECO:0000313" key="1">
    <source>
        <dbReference type="EMBL" id="SFQ50040.1"/>
    </source>
</evidence>
<reference evidence="1 2" key="1">
    <citation type="submission" date="2016-10" db="EMBL/GenBank/DDBJ databases">
        <authorList>
            <person name="Varghese N."/>
            <person name="Submissions S."/>
        </authorList>
    </citation>
    <scope>NUCLEOTIDE SEQUENCE [LARGE SCALE GENOMIC DNA]</scope>
    <source>
        <strain evidence="1 2">DSM 13796</strain>
    </source>
</reference>
<sequence>MLELQDIKKLRETVQENFASLSTTYHEDYAGVPMIKAEVEEGKIRGGFDVLTKNRELYATRTGWDLFEYEGKTHSYEYSGEQITKSSHAPLTDEELLNLYVQRIFNEKELKQFEESYHKYCRK</sequence>
<dbReference type="Proteomes" id="UP000182762">
    <property type="component" value="Unassembled WGS sequence"/>
</dbReference>
<keyword evidence="2" id="KW-1185">Reference proteome</keyword>